<protein>
    <submittedName>
        <fullName evidence="2">Uncharacterized protein</fullName>
    </submittedName>
</protein>
<evidence type="ECO:0000256" key="1">
    <source>
        <dbReference type="SAM" id="MobiDB-lite"/>
    </source>
</evidence>
<sequence>MHKDDVTIRAPKDGAEVPRCVSSIHGTGKVKDHHVMWIALEYLDKQGHTRIHFARRADMRDGTWTANKVNVGGAGQKLSPYTLTVVEVDEATDAALGSTLVSTARSHKAQVSYDAYPSGAHPVAHVNVTRARGDDPSCDDDVQKARANTKH</sequence>
<comment type="caution">
    <text evidence="2">The sequence shown here is derived from an EMBL/GenBank/DDBJ whole genome shotgun (WGS) entry which is preliminary data.</text>
</comment>
<name>A0ABT5G6S2_9ACTN</name>
<organism evidence="2 3">
    <name type="scientific">Streptomyces gilvifuscus</name>
    <dbReference type="NCBI Taxonomy" id="1550617"/>
    <lineage>
        <taxon>Bacteria</taxon>
        <taxon>Bacillati</taxon>
        <taxon>Actinomycetota</taxon>
        <taxon>Actinomycetes</taxon>
        <taxon>Kitasatosporales</taxon>
        <taxon>Streptomycetaceae</taxon>
        <taxon>Streptomyces</taxon>
    </lineage>
</organism>
<evidence type="ECO:0000313" key="3">
    <source>
        <dbReference type="Proteomes" id="UP001221328"/>
    </source>
</evidence>
<evidence type="ECO:0000313" key="2">
    <source>
        <dbReference type="EMBL" id="MDC2960376.1"/>
    </source>
</evidence>
<feature type="region of interest" description="Disordered" evidence="1">
    <location>
        <begin position="131"/>
        <end position="151"/>
    </location>
</feature>
<proteinExistence type="predicted"/>
<reference evidence="2 3" key="1">
    <citation type="journal article" date="2015" name="Int. J. Syst. Evol. Microbiol.">
        <title>Streptomyces gilvifuscus sp. nov., an actinomycete that produces antibacterial compounds isolated from soil.</title>
        <authorList>
            <person name="Nguyen T.M."/>
            <person name="Kim J."/>
        </authorList>
    </citation>
    <scope>NUCLEOTIDE SEQUENCE [LARGE SCALE GENOMIC DNA]</scope>
    <source>
        <strain evidence="2 3">T113</strain>
    </source>
</reference>
<keyword evidence="3" id="KW-1185">Reference proteome</keyword>
<dbReference type="RefSeq" id="WP_272178524.1">
    <property type="nucleotide sequence ID" value="NZ_JAQOSK010000022.1"/>
</dbReference>
<accession>A0ABT5G6S2</accession>
<dbReference type="EMBL" id="JAQOSK010000022">
    <property type="protein sequence ID" value="MDC2960376.1"/>
    <property type="molecule type" value="Genomic_DNA"/>
</dbReference>
<dbReference type="Proteomes" id="UP001221328">
    <property type="component" value="Unassembled WGS sequence"/>
</dbReference>
<gene>
    <name evidence="2" type="ORF">PO587_38720</name>
</gene>